<dbReference type="STRING" id="1480694.DC28_07975"/>
<sequence>MLWFLGIVLFQLVSNITELVLPSPEGTLLFAKLQHLSQLSMPIAWLIFAATYSGYEAVVLRKRNLVFLVLPLAGVIGAFTNELHHWFWATVDFPQIAGFTTMKPTYGPLFWVTGVYSYILMLGGSGIVLWTFFRGPGLYRKQSILVVLGVVVPLIFNLLYVFRVLDFLRKDFTSVSFAAAGIFFYMGIYWHRLFNIMPVARGRVLQALNEGVLVFDRDWRLVDFNAAAENLVGISAGSLGRSISELGLNELLQNSAADPSDQQVGEAFLRVRGTTITPSSGGDLGFIITVEDVTQQHSLQSQLEQVRVSMFHQDKLASIGQLAAGIAHEINNPLGSLASGLRSLEILINRSRAHLDSTAAGDIQEILHESEESLDRIQGTISSMLNFARKTSAPVEFFSPMACIHQTLQLLGTELNQGVRVDLQLGSIPDIQGAASRLNQIILNLILNALYALREGRVQEPQIFIRSYADDLFGYIEFENNGPPVPEELSDQIFEPFVTTKPEGEGTGLGLSVARELAGSFPGGELRLSSCQPVVFRLRFSLGRGNNQS</sequence>
<evidence type="ECO:0000256" key="8">
    <source>
        <dbReference type="ARBA" id="ARBA00023012"/>
    </source>
</evidence>
<dbReference type="SUPFAM" id="SSF47384">
    <property type="entry name" value="Homodimeric domain of signal transducing histidine kinase"/>
    <property type="match status" value="1"/>
</dbReference>
<dbReference type="Pfam" id="PF02518">
    <property type="entry name" value="HATPase_c"/>
    <property type="match status" value="1"/>
</dbReference>
<feature type="transmembrane region" description="Helical" evidence="9">
    <location>
        <begin position="109"/>
        <end position="132"/>
    </location>
</feature>
<feature type="transmembrane region" description="Helical" evidence="9">
    <location>
        <begin position="65"/>
        <end position="89"/>
    </location>
</feature>
<evidence type="ECO:0000256" key="5">
    <source>
        <dbReference type="ARBA" id="ARBA00022741"/>
    </source>
</evidence>
<keyword evidence="7" id="KW-0067">ATP-binding</keyword>
<keyword evidence="4" id="KW-0808">Transferase</keyword>
<keyword evidence="3" id="KW-0597">Phosphoprotein</keyword>
<dbReference type="GO" id="GO:0000155">
    <property type="term" value="F:phosphorelay sensor kinase activity"/>
    <property type="evidence" value="ECO:0007669"/>
    <property type="project" value="InterPro"/>
</dbReference>
<keyword evidence="9" id="KW-1133">Transmembrane helix</keyword>
<keyword evidence="5" id="KW-0547">Nucleotide-binding</keyword>
<dbReference type="PANTHER" id="PTHR43065">
    <property type="entry name" value="SENSOR HISTIDINE KINASE"/>
    <property type="match status" value="1"/>
</dbReference>
<dbReference type="CDD" id="cd00082">
    <property type="entry name" value="HisKA"/>
    <property type="match status" value="1"/>
</dbReference>
<dbReference type="InterPro" id="IPR005467">
    <property type="entry name" value="His_kinase_dom"/>
</dbReference>
<feature type="transmembrane region" description="Helical" evidence="9">
    <location>
        <begin position="39"/>
        <end position="58"/>
    </location>
</feature>
<keyword evidence="6" id="KW-0418">Kinase</keyword>
<dbReference type="PRINTS" id="PR00344">
    <property type="entry name" value="BCTRLSENSOR"/>
</dbReference>
<feature type="domain" description="Histidine kinase" evidence="10">
    <location>
        <begin position="325"/>
        <end position="544"/>
    </location>
</feature>
<proteinExistence type="predicted"/>
<protein>
    <recommendedName>
        <fullName evidence="2">histidine kinase</fullName>
        <ecNumber evidence="2">2.7.13.3</ecNumber>
    </recommendedName>
</protein>
<organism evidence="11 12">
    <name type="scientific">Spirochaeta lutea</name>
    <dbReference type="NCBI Taxonomy" id="1480694"/>
    <lineage>
        <taxon>Bacteria</taxon>
        <taxon>Pseudomonadati</taxon>
        <taxon>Spirochaetota</taxon>
        <taxon>Spirochaetia</taxon>
        <taxon>Spirochaetales</taxon>
        <taxon>Spirochaetaceae</taxon>
        <taxon>Spirochaeta</taxon>
    </lineage>
</organism>
<evidence type="ECO:0000259" key="10">
    <source>
        <dbReference type="PROSITE" id="PS50109"/>
    </source>
</evidence>
<dbReference type="SUPFAM" id="SSF55874">
    <property type="entry name" value="ATPase domain of HSP90 chaperone/DNA topoisomerase II/histidine kinase"/>
    <property type="match status" value="1"/>
</dbReference>
<dbReference type="SMART" id="SM00387">
    <property type="entry name" value="HATPase_c"/>
    <property type="match status" value="1"/>
</dbReference>
<dbReference type="PROSITE" id="PS50109">
    <property type="entry name" value="HIS_KIN"/>
    <property type="match status" value="1"/>
</dbReference>
<dbReference type="SUPFAM" id="SSF55785">
    <property type="entry name" value="PYP-like sensor domain (PAS domain)"/>
    <property type="match status" value="1"/>
</dbReference>
<dbReference type="AlphaFoldDB" id="A0A098QX92"/>
<dbReference type="SMART" id="SM00388">
    <property type="entry name" value="HisKA"/>
    <property type="match status" value="1"/>
</dbReference>
<dbReference type="Gene3D" id="1.10.287.130">
    <property type="match status" value="1"/>
</dbReference>
<gene>
    <name evidence="11" type="ORF">DC28_07975</name>
</gene>
<evidence type="ECO:0000256" key="7">
    <source>
        <dbReference type="ARBA" id="ARBA00022840"/>
    </source>
</evidence>
<reference evidence="11 12" key="1">
    <citation type="submission" date="2014-05" db="EMBL/GenBank/DDBJ databases">
        <title>De novo Genome Sequence of Spirocheata sp.</title>
        <authorList>
            <person name="Shivani Y."/>
            <person name="Subhash Y."/>
            <person name="Tushar L."/>
            <person name="Sasikala C."/>
            <person name="Ramana C.V."/>
        </authorList>
    </citation>
    <scope>NUCLEOTIDE SEQUENCE [LARGE SCALE GENOMIC DNA]</scope>
    <source>
        <strain evidence="11 12">JC230</strain>
    </source>
</reference>
<dbReference type="EMBL" id="JNUP01000063">
    <property type="protein sequence ID" value="KGE72038.1"/>
    <property type="molecule type" value="Genomic_DNA"/>
</dbReference>
<dbReference type="PANTHER" id="PTHR43065:SF10">
    <property type="entry name" value="PEROXIDE STRESS-ACTIVATED HISTIDINE KINASE MAK3"/>
    <property type="match status" value="1"/>
</dbReference>
<feature type="transmembrane region" description="Helical" evidence="9">
    <location>
        <begin position="174"/>
        <end position="194"/>
    </location>
</feature>
<dbReference type="InterPro" id="IPR035965">
    <property type="entry name" value="PAS-like_dom_sf"/>
</dbReference>
<comment type="caution">
    <text evidence="11">The sequence shown here is derived from an EMBL/GenBank/DDBJ whole genome shotgun (WGS) entry which is preliminary data.</text>
</comment>
<comment type="catalytic activity">
    <reaction evidence="1">
        <text>ATP + protein L-histidine = ADP + protein N-phospho-L-histidine.</text>
        <dbReference type="EC" id="2.7.13.3"/>
    </reaction>
</comment>
<keyword evidence="9" id="KW-0812">Transmembrane</keyword>
<dbReference type="InterPro" id="IPR036890">
    <property type="entry name" value="HATPase_C_sf"/>
</dbReference>
<keyword evidence="8" id="KW-0902">Two-component regulatory system</keyword>
<dbReference type="Pfam" id="PF16927">
    <property type="entry name" value="HisKA_7TM"/>
    <property type="match status" value="1"/>
</dbReference>
<name>A0A098QX92_9SPIO</name>
<dbReference type="InterPro" id="IPR003594">
    <property type="entry name" value="HATPase_dom"/>
</dbReference>
<evidence type="ECO:0000256" key="4">
    <source>
        <dbReference type="ARBA" id="ARBA00022679"/>
    </source>
</evidence>
<dbReference type="CDD" id="cd00130">
    <property type="entry name" value="PAS"/>
    <property type="match status" value="1"/>
</dbReference>
<dbReference type="Gene3D" id="3.30.450.20">
    <property type="entry name" value="PAS domain"/>
    <property type="match status" value="1"/>
</dbReference>
<dbReference type="InterPro" id="IPR003661">
    <property type="entry name" value="HisK_dim/P_dom"/>
</dbReference>
<dbReference type="InterPro" id="IPR004358">
    <property type="entry name" value="Sig_transdc_His_kin-like_C"/>
</dbReference>
<keyword evidence="12" id="KW-1185">Reference proteome</keyword>
<evidence type="ECO:0000256" key="6">
    <source>
        <dbReference type="ARBA" id="ARBA00022777"/>
    </source>
</evidence>
<evidence type="ECO:0000256" key="9">
    <source>
        <dbReference type="SAM" id="Phobius"/>
    </source>
</evidence>
<dbReference type="Pfam" id="PF13188">
    <property type="entry name" value="PAS_8"/>
    <property type="match status" value="1"/>
</dbReference>
<dbReference type="InterPro" id="IPR000014">
    <property type="entry name" value="PAS"/>
</dbReference>
<dbReference type="eggNOG" id="COG4191">
    <property type="taxonomic scope" value="Bacteria"/>
</dbReference>
<dbReference type="Proteomes" id="UP000029692">
    <property type="component" value="Unassembled WGS sequence"/>
</dbReference>
<evidence type="ECO:0000256" key="2">
    <source>
        <dbReference type="ARBA" id="ARBA00012438"/>
    </source>
</evidence>
<evidence type="ECO:0000313" key="12">
    <source>
        <dbReference type="Proteomes" id="UP000029692"/>
    </source>
</evidence>
<evidence type="ECO:0000256" key="3">
    <source>
        <dbReference type="ARBA" id="ARBA00022553"/>
    </source>
</evidence>
<dbReference type="Gene3D" id="3.30.565.10">
    <property type="entry name" value="Histidine kinase-like ATPase, C-terminal domain"/>
    <property type="match status" value="1"/>
</dbReference>
<dbReference type="EC" id="2.7.13.3" evidence="2"/>
<keyword evidence="9" id="KW-0472">Membrane</keyword>
<evidence type="ECO:0000256" key="1">
    <source>
        <dbReference type="ARBA" id="ARBA00000085"/>
    </source>
</evidence>
<dbReference type="InterPro" id="IPR036097">
    <property type="entry name" value="HisK_dim/P_sf"/>
</dbReference>
<evidence type="ECO:0000313" key="11">
    <source>
        <dbReference type="EMBL" id="KGE72038.1"/>
    </source>
</evidence>
<dbReference type="Pfam" id="PF00512">
    <property type="entry name" value="HisKA"/>
    <property type="match status" value="1"/>
</dbReference>
<accession>A0A098QX92</accession>
<dbReference type="GO" id="GO:0005524">
    <property type="term" value="F:ATP binding"/>
    <property type="evidence" value="ECO:0007669"/>
    <property type="project" value="UniProtKB-KW"/>
</dbReference>
<feature type="transmembrane region" description="Helical" evidence="9">
    <location>
        <begin position="144"/>
        <end position="162"/>
    </location>
</feature>
<dbReference type="InterPro" id="IPR031621">
    <property type="entry name" value="HisKA_7TM"/>
</dbReference>